<organism evidence="1 2">
    <name type="scientific">Rheinheimera marina</name>
    <dbReference type="NCBI Taxonomy" id="1774958"/>
    <lineage>
        <taxon>Bacteria</taxon>
        <taxon>Pseudomonadati</taxon>
        <taxon>Pseudomonadota</taxon>
        <taxon>Gammaproteobacteria</taxon>
        <taxon>Chromatiales</taxon>
        <taxon>Chromatiaceae</taxon>
        <taxon>Rheinheimera</taxon>
    </lineage>
</organism>
<dbReference type="RefSeq" id="WP_377331725.1">
    <property type="nucleotide sequence ID" value="NZ_JBHSGB010000003.1"/>
</dbReference>
<comment type="caution">
    <text evidence="1">The sequence shown here is derived from an EMBL/GenBank/DDBJ whole genome shotgun (WGS) entry which is preliminary data.</text>
</comment>
<accession>A0ABV9JJL3</accession>
<gene>
    <name evidence="1" type="ORF">ACFO3I_03305</name>
</gene>
<name>A0ABV9JJL3_9GAMM</name>
<evidence type="ECO:0000313" key="2">
    <source>
        <dbReference type="Proteomes" id="UP001595962"/>
    </source>
</evidence>
<keyword evidence="2" id="KW-1185">Reference proteome</keyword>
<dbReference type="EMBL" id="JBHSGB010000003">
    <property type="protein sequence ID" value="MFC4654050.1"/>
    <property type="molecule type" value="Genomic_DNA"/>
</dbReference>
<proteinExistence type="predicted"/>
<protein>
    <submittedName>
        <fullName evidence="1">Uncharacterized protein</fullName>
    </submittedName>
</protein>
<evidence type="ECO:0000313" key="1">
    <source>
        <dbReference type="EMBL" id="MFC4654050.1"/>
    </source>
</evidence>
<sequence length="124" mass="13622">MQSLIPVPAYFGKGNNEIVLLDPSRLAEWQGLDNEQPKILCKTMIYGNYSTGWSLYLHEHGNYHWLMGADVAEPSEQAPLDLIALFGHYLAIMPGQKLIFCSVDVACFAVSFISASGCSDHSGV</sequence>
<dbReference type="Proteomes" id="UP001595962">
    <property type="component" value="Unassembled WGS sequence"/>
</dbReference>
<reference evidence="2" key="1">
    <citation type="journal article" date="2019" name="Int. J. Syst. Evol. Microbiol.">
        <title>The Global Catalogue of Microorganisms (GCM) 10K type strain sequencing project: providing services to taxonomists for standard genome sequencing and annotation.</title>
        <authorList>
            <consortium name="The Broad Institute Genomics Platform"/>
            <consortium name="The Broad Institute Genome Sequencing Center for Infectious Disease"/>
            <person name="Wu L."/>
            <person name="Ma J."/>
        </authorList>
    </citation>
    <scope>NUCLEOTIDE SEQUENCE [LARGE SCALE GENOMIC DNA]</scope>
    <source>
        <strain evidence="2">DT28</strain>
    </source>
</reference>